<accession>A0A653I6A4</accession>
<dbReference type="Pfam" id="PF01810">
    <property type="entry name" value="LysE"/>
    <property type="match status" value="1"/>
</dbReference>
<dbReference type="Proteomes" id="UP000439752">
    <property type="component" value="Unassembled WGS sequence"/>
</dbReference>
<reference evidence="7 8" key="1">
    <citation type="submission" date="2019-10" db="EMBL/GenBank/DDBJ databases">
        <authorList>
            <person name="Karimi E."/>
        </authorList>
    </citation>
    <scope>NUCLEOTIDE SEQUENCE [LARGE SCALE GENOMIC DNA]</scope>
    <source>
        <strain evidence="7">Exiguobacterium sp. 9Y</strain>
    </source>
</reference>
<dbReference type="GO" id="GO:0005886">
    <property type="term" value="C:plasma membrane"/>
    <property type="evidence" value="ECO:0007669"/>
    <property type="project" value="UniProtKB-SubCell"/>
</dbReference>
<dbReference type="InterPro" id="IPR001123">
    <property type="entry name" value="LeuE-type"/>
</dbReference>
<keyword evidence="4 6" id="KW-1133">Transmembrane helix</keyword>
<dbReference type="GO" id="GO:0015171">
    <property type="term" value="F:amino acid transmembrane transporter activity"/>
    <property type="evidence" value="ECO:0007669"/>
    <property type="project" value="TreeGrafter"/>
</dbReference>
<feature type="transmembrane region" description="Helical" evidence="6">
    <location>
        <begin position="142"/>
        <end position="168"/>
    </location>
</feature>
<evidence type="ECO:0000256" key="3">
    <source>
        <dbReference type="ARBA" id="ARBA00022692"/>
    </source>
</evidence>
<organism evidence="7 8">
    <name type="scientific">Exiguobacterium oxidotolerans</name>
    <dbReference type="NCBI Taxonomy" id="223958"/>
    <lineage>
        <taxon>Bacteria</taxon>
        <taxon>Bacillati</taxon>
        <taxon>Bacillota</taxon>
        <taxon>Bacilli</taxon>
        <taxon>Bacillales</taxon>
        <taxon>Bacillales Family XII. Incertae Sedis</taxon>
        <taxon>Exiguobacterium</taxon>
    </lineage>
</organism>
<gene>
    <name evidence="7" type="ORF">EXIGUO9Y_190069</name>
</gene>
<keyword evidence="2" id="KW-1003">Cell membrane</keyword>
<feature type="transmembrane region" description="Helical" evidence="6">
    <location>
        <begin position="41"/>
        <end position="59"/>
    </location>
</feature>
<keyword evidence="3 6" id="KW-0812">Transmembrane</keyword>
<dbReference type="RefSeq" id="WP_159173011.1">
    <property type="nucleotide sequence ID" value="NZ_LR732311.1"/>
</dbReference>
<evidence type="ECO:0000256" key="4">
    <source>
        <dbReference type="ARBA" id="ARBA00022989"/>
    </source>
</evidence>
<protein>
    <submittedName>
        <fullName evidence="7">Lysine transporter LysE</fullName>
    </submittedName>
</protein>
<dbReference type="GO" id="GO:0033228">
    <property type="term" value="P:cysteine export across plasma membrane"/>
    <property type="evidence" value="ECO:0007669"/>
    <property type="project" value="TreeGrafter"/>
</dbReference>
<evidence type="ECO:0000313" key="8">
    <source>
        <dbReference type="Proteomes" id="UP000439752"/>
    </source>
</evidence>
<evidence type="ECO:0000256" key="6">
    <source>
        <dbReference type="SAM" id="Phobius"/>
    </source>
</evidence>
<dbReference type="PANTHER" id="PTHR30086">
    <property type="entry name" value="ARGININE EXPORTER PROTEIN ARGO"/>
    <property type="match status" value="1"/>
</dbReference>
<dbReference type="PANTHER" id="PTHR30086:SF20">
    <property type="entry name" value="ARGININE EXPORTER PROTEIN ARGO-RELATED"/>
    <property type="match status" value="1"/>
</dbReference>
<dbReference type="EMBL" id="CABWKQ010000011">
    <property type="protein sequence ID" value="VWX34616.1"/>
    <property type="molecule type" value="Genomic_DNA"/>
</dbReference>
<feature type="transmembrane region" description="Helical" evidence="6">
    <location>
        <begin position="108"/>
        <end position="130"/>
    </location>
</feature>
<sequence>MNAVAFLSYVIITSITPGPSNLLMMNESRHFGFLGAWKFNGGILTGFAVLGLLSAAFTTGLDQALPVLEPYLKWAGVLYLMYLAWKIGFSTSGPSSEPVGQATFLSGFVFQMINVKSILFFLTVLSAFILPESGSTTQTILYLIYTIVLGWAALLLWSAFGSLFSRLFTRFDRIFRFTMSALLIYSAVTIF</sequence>
<keyword evidence="5 6" id="KW-0472">Membrane</keyword>
<keyword evidence="8" id="KW-1185">Reference proteome</keyword>
<name>A0A653I6A4_9BACL</name>
<evidence type="ECO:0000256" key="2">
    <source>
        <dbReference type="ARBA" id="ARBA00022475"/>
    </source>
</evidence>
<feature type="transmembrane region" description="Helical" evidence="6">
    <location>
        <begin position="71"/>
        <end position="88"/>
    </location>
</feature>
<evidence type="ECO:0000256" key="5">
    <source>
        <dbReference type="ARBA" id="ARBA00023136"/>
    </source>
</evidence>
<comment type="subcellular location">
    <subcellularLocation>
        <location evidence="1">Cell membrane</location>
        <topology evidence="1">Multi-pass membrane protein</topology>
    </subcellularLocation>
</comment>
<dbReference type="AlphaFoldDB" id="A0A653I6A4"/>
<proteinExistence type="predicted"/>
<evidence type="ECO:0000256" key="1">
    <source>
        <dbReference type="ARBA" id="ARBA00004651"/>
    </source>
</evidence>
<evidence type="ECO:0000313" key="7">
    <source>
        <dbReference type="EMBL" id="VWX34616.1"/>
    </source>
</evidence>